<dbReference type="AlphaFoldDB" id="A0A285CU73"/>
<evidence type="ECO:0000313" key="3">
    <source>
        <dbReference type="Proteomes" id="UP000219467"/>
    </source>
</evidence>
<keyword evidence="2" id="KW-0808">Transferase</keyword>
<evidence type="ECO:0000313" key="2">
    <source>
        <dbReference type="EMBL" id="SNX71120.1"/>
    </source>
</evidence>
<sequence length="304" mass="32443">MDQDRGAARMLTGLLESALRPLVDGGRYALIDYPLYHNPGDAAIWLGTRQILGGLFGTAPAYTATLRGFDPDTCRRRIGGGTVFLLGGGNFGGLYSRHHDMRLRVIAAMAGNRIVQLPFSVAGLDEALEPTRKVLAAHGNVTLIAREAHSQAVVARLLGERPLLAPDAAHGLRLPVGAPIRDETRLLRRDREAAASGTRIDAGDSWDWADLPRLRWLNRAGKAALALAPAAAAPALRDRLARAKVETAAARLAEGQTVVTDRLHGAILASVIGRKTVVRDNATGKVAAYLQTWGKGLPSCRLDG</sequence>
<organism evidence="2 3">
    <name type="scientific">Cereibacter ovatus</name>
    <dbReference type="NCBI Taxonomy" id="439529"/>
    <lineage>
        <taxon>Bacteria</taxon>
        <taxon>Pseudomonadati</taxon>
        <taxon>Pseudomonadota</taxon>
        <taxon>Alphaproteobacteria</taxon>
        <taxon>Rhodobacterales</taxon>
        <taxon>Paracoccaceae</taxon>
        <taxon>Cereibacter</taxon>
    </lineage>
</organism>
<proteinExistence type="predicted"/>
<dbReference type="GO" id="GO:0016740">
    <property type="term" value="F:transferase activity"/>
    <property type="evidence" value="ECO:0007669"/>
    <property type="project" value="UniProtKB-KW"/>
</dbReference>
<dbReference type="InterPro" id="IPR007345">
    <property type="entry name" value="Polysacch_pyruvyl_Trfase"/>
</dbReference>
<gene>
    <name evidence="2" type="ORF">SAMN05878503_10873</name>
</gene>
<name>A0A285CU73_9RHOB</name>
<protein>
    <submittedName>
        <fullName evidence="2">Pyruvyl transferase EpsO</fullName>
    </submittedName>
</protein>
<reference evidence="3" key="1">
    <citation type="submission" date="2017-08" db="EMBL/GenBank/DDBJ databases">
        <authorList>
            <person name="Varghese N."/>
            <person name="Submissions S."/>
        </authorList>
    </citation>
    <scope>NUCLEOTIDE SEQUENCE [LARGE SCALE GENOMIC DNA]</scope>
    <source>
        <strain evidence="3">JA234</strain>
    </source>
</reference>
<dbReference type="RefSeq" id="WP_097030656.1">
    <property type="nucleotide sequence ID" value="NZ_OAOQ01000008.1"/>
</dbReference>
<dbReference type="EMBL" id="OAOQ01000008">
    <property type="protein sequence ID" value="SNX71120.1"/>
    <property type="molecule type" value="Genomic_DNA"/>
</dbReference>
<accession>A0A285CU73</accession>
<keyword evidence="3" id="KW-1185">Reference proteome</keyword>
<feature type="domain" description="Polysaccharide pyruvyl transferase" evidence="1">
    <location>
        <begin position="38"/>
        <end position="280"/>
    </location>
</feature>
<evidence type="ECO:0000259" key="1">
    <source>
        <dbReference type="Pfam" id="PF04230"/>
    </source>
</evidence>
<dbReference type="Proteomes" id="UP000219467">
    <property type="component" value="Unassembled WGS sequence"/>
</dbReference>
<dbReference type="Pfam" id="PF04230">
    <property type="entry name" value="PS_pyruv_trans"/>
    <property type="match status" value="1"/>
</dbReference>
<dbReference type="OrthoDB" id="5242601at2"/>